<proteinExistence type="inferred from homology"/>
<dbReference type="GO" id="GO:0004784">
    <property type="term" value="F:superoxide dismutase activity"/>
    <property type="evidence" value="ECO:0007669"/>
    <property type="project" value="UniProtKB-EC"/>
</dbReference>
<evidence type="ECO:0000256" key="4">
    <source>
        <dbReference type="ARBA" id="ARBA00022723"/>
    </source>
</evidence>
<dbReference type="GO" id="GO:0042644">
    <property type="term" value="C:chloroplast nucleoid"/>
    <property type="evidence" value="ECO:0007669"/>
    <property type="project" value="TreeGrafter"/>
</dbReference>
<evidence type="ECO:0000259" key="8">
    <source>
        <dbReference type="Pfam" id="PF02777"/>
    </source>
</evidence>
<evidence type="ECO:0000256" key="3">
    <source>
        <dbReference type="ARBA" id="ARBA00012682"/>
    </source>
</evidence>
<dbReference type="EC" id="1.15.1.1" evidence="3"/>
<feature type="domain" description="Manganese/iron superoxide dismutase N-terminal" evidence="7">
    <location>
        <begin position="397"/>
        <end position="481"/>
    </location>
</feature>
<reference evidence="9" key="1">
    <citation type="submission" date="2019-12" db="EMBL/GenBank/DDBJ databases">
        <title>Genome sequencing and annotation of Brassica cretica.</title>
        <authorList>
            <person name="Studholme D.J."/>
            <person name="Sarris P.F."/>
        </authorList>
    </citation>
    <scope>NUCLEOTIDE SEQUENCE</scope>
    <source>
        <strain evidence="9">PFS-102/07</strain>
        <tissue evidence="9">Leaf</tissue>
    </source>
</reference>
<comment type="similarity">
    <text evidence="2">Belongs to the iron/manganese superoxide dismutase family.</text>
</comment>
<dbReference type="InterPro" id="IPR036314">
    <property type="entry name" value="SOD_C_sf"/>
</dbReference>
<evidence type="ECO:0000256" key="6">
    <source>
        <dbReference type="ARBA" id="ARBA00023004"/>
    </source>
</evidence>
<feature type="domain" description="Manganese/iron superoxide dismutase C-terminal" evidence="8">
    <location>
        <begin position="490"/>
        <end position="552"/>
    </location>
</feature>
<feature type="domain" description="Manganese/iron superoxide dismutase N-terminal" evidence="7">
    <location>
        <begin position="50"/>
        <end position="134"/>
    </location>
</feature>
<feature type="domain" description="Manganese/iron superoxide dismutase C-terminal" evidence="8">
    <location>
        <begin position="143"/>
        <end position="178"/>
    </location>
</feature>
<dbReference type="InterPro" id="IPR019832">
    <property type="entry name" value="Mn/Fe_SOD_C"/>
</dbReference>
<keyword evidence="5" id="KW-0560">Oxidoreductase</keyword>
<comment type="cofactor">
    <cofactor evidence="1">
        <name>Fe cation</name>
        <dbReference type="ChEBI" id="CHEBI:24875"/>
    </cofactor>
</comment>
<dbReference type="GO" id="GO:0046872">
    <property type="term" value="F:metal ion binding"/>
    <property type="evidence" value="ECO:0007669"/>
    <property type="project" value="UniProtKB-KW"/>
</dbReference>
<dbReference type="Gene3D" id="1.10.287.990">
    <property type="entry name" value="Fe,Mn superoxide dismutase (SOD) domain"/>
    <property type="match status" value="2"/>
</dbReference>
<evidence type="ECO:0000256" key="5">
    <source>
        <dbReference type="ARBA" id="ARBA00023002"/>
    </source>
</evidence>
<dbReference type="PRINTS" id="PR01703">
    <property type="entry name" value="MNSODISMTASE"/>
</dbReference>
<comment type="caution">
    <text evidence="9">The sequence shown here is derived from an EMBL/GenBank/DDBJ whole genome shotgun (WGS) entry which is preliminary data.</text>
</comment>
<dbReference type="AlphaFoldDB" id="A0A8S9FJH2"/>
<dbReference type="PANTHER" id="PTHR42769">
    <property type="entry name" value="SUPEROXIDE DISMUTASE"/>
    <property type="match status" value="1"/>
</dbReference>
<dbReference type="FunFam" id="1.10.287.990:FF:000002">
    <property type="entry name" value="Superoxide dismutase"/>
    <property type="match status" value="2"/>
</dbReference>
<dbReference type="Pfam" id="PF00081">
    <property type="entry name" value="Sod_Fe_N"/>
    <property type="match status" value="2"/>
</dbReference>
<sequence>MASCVVTTSSFCTVSDSRIRLKSSKLVHLSNQQRRRSLVSRGGLKVEAYYGLKTPPYPLDALEPYMSQRTLEMHWGKHHRGYVDNLNKQLGKDDRLYGYTMEELIKATYNNGNPLPEFNNAAQVYNHDFFWESMQPGGGDMPQKGVLEQIEKDFGSFTNFREKFTDAALTQFGSGWALVPEGCFICGTDISSSSYGKTNGGSCQYPSLKILKLHTLRTEKLIWSCVEEAARGAAEEEFRIAPRGFDETLLNKNSLAHLADDVAALPAISLIKKGGYATAMVGFREFAKTLAVAHLPSGSLNRLIFVNRSGNLLSFFYNFIMLTGSNQQIDKATVGIAGVKKQLCFLTMASCVVTTSSFCSISDSSIRLKSSKLVHLSNQQRRRSLGSRGGLKVEAYYGLKTPPYPLDALEPYMSQRTLEMHWGKHHRGYVDNLNKQLGKDDRLYGYTMEELIKATYNNGNPLPEFNNAAQVYNHDFFWESMQPGGGDMPQKGVLEQIEKDFGSFTNFREKFTDAALTQFGSGWVWLVLKREERRLEVVKTSNAINPLVWDDIVLSPSLKLLYIIVHCIIGCDGSLDYYPCLLETVESFLVAQEPHEPEVKAIDRDYFKG</sequence>
<dbReference type="SUPFAM" id="SSF54719">
    <property type="entry name" value="Fe,Mn superoxide dismutase (SOD), C-terminal domain"/>
    <property type="match status" value="2"/>
</dbReference>
<organism evidence="9">
    <name type="scientific">Brassica cretica</name>
    <name type="common">Mustard</name>
    <dbReference type="NCBI Taxonomy" id="69181"/>
    <lineage>
        <taxon>Eukaryota</taxon>
        <taxon>Viridiplantae</taxon>
        <taxon>Streptophyta</taxon>
        <taxon>Embryophyta</taxon>
        <taxon>Tracheophyta</taxon>
        <taxon>Spermatophyta</taxon>
        <taxon>Magnoliopsida</taxon>
        <taxon>eudicotyledons</taxon>
        <taxon>Gunneridae</taxon>
        <taxon>Pentapetalae</taxon>
        <taxon>rosids</taxon>
        <taxon>malvids</taxon>
        <taxon>Brassicales</taxon>
        <taxon>Brassicaceae</taxon>
        <taxon>Brassiceae</taxon>
        <taxon>Brassica</taxon>
    </lineage>
</organism>
<dbReference type="PANTHER" id="PTHR42769:SF10">
    <property type="entry name" value="SUPEROXIDE DISMUTASE [FE] 3, CHLOROPLASTIC"/>
    <property type="match status" value="1"/>
</dbReference>
<dbReference type="Gene3D" id="3.55.40.20">
    <property type="entry name" value="Iron/manganese superoxide dismutase, C-terminal domain"/>
    <property type="match status" value="2"/>
</dbReference>
<dbReference type="SUPFAM" id="SSF46609">
    <property type="entry name" value="Fe,Mn superoxide dismutase (SOD), N-terminal domain"/>
    <property type="match status" value="2"/>
</dbReference>
<name>A0A8S9FJH2_BRACR</name>
<evidence type="ECO:0000313" key="9">
    <source>
        <dbReference type="EMBL" id="KAF2533860.1"/>
    </source>
</evidence>
<dbReference type="Pfam" id="PF02777">
    <property type="entry name" value="Sod_Fe_C"/>
    <property type="match status" value="2"/>
</dbReference>
<accession>A0A8S9FJH2</accession>
<protein>
    <recommendedName>
        <fullName evidence="3">superoxide dismutase</fullName>
        <ecNumber evidence="3">1.15.1.1</ecNumber>
    </recommendedName>
</protein>
<dbReference type="InterPro" id="IPR036324">
    <property type="entry name" value="Mn/Fe_SOD_N_sf"/>
</dbReference>
<evidence type="ECO:0000256" key="1">
    <source>
        <dbReference type="ARBA" id="ARBA00001962"/>
    </source>
</evidence>
<evidence type="ECO:0000256" key="2">
    <source>
        <dbReference type="ARBA" id="ARBA00008714"/>
    </source>
</evidence>
<dbReference type="InterPro" id="IPR001189">
    <property type="entry name" value="Mn/Fe_SOD"/>
</dbReference>
<evidence type="ECO:0000259" key="7">
    <source>
        <dbReference type="Pfam" id="PF00081"/>
    </source>
</evidence>
<gene>
    <name evidence="9" type="ORF">F2Q70_00032466</name>
</gene>
<keyword evidence="6" id="KW-0408">Iron</keyword>
<dbReference type="InterPro" id="IPR019831">
    <property type="entry name" value="Mn/Fe_SOD_N"/>
</dbReference>
<dbReference type="EMBL" id="QGKY02002305">
    <property type="protein sequence ID" value="KAF2533860.1"/>
    <property type="molecule type" value="Genomic_DNA"/>
</dbReference>
<keyword evidence="4" id="KW-0479">Metal-binding</keyword>